<sequence length="643" mass="70598">MLYVTAFDAQGRPVTKDLFLNALAALGDRHELLCFIPAEASQLRLSAIGVAVGVVRAEPPVFHPMGRGPASLRLLLRTPPQALMALLRNSPLRPGLFLHSLRKFLGAESQDFYAPPQDYATWIAVFDSWVRDDFAALPDRPSIAVLVFAREPSSEALSATLGSLEAQWGKVPFAVFDEADGASLAESIAALDADYIGILQAGEVLPPHASLAAAEQIAQLGHPDIIIADEDEIAADGTRHSPKFKPTPSHVAMLPGTLTRGLWLARRATLLDHVPAGAGWAEALRMSLWLARYRRNPQPFSVRIPYLLSHRRFDAEAAPPDVLASIVEDHLQHGGPAIAPIATWPLTFNIREKRQLEPRITVIVPSTLRQPHSLTCIQAILDGTDYSRFDLNVIVMQAGPLDDAQRNACDRLTRHPNVTVSELRASRFNFSTANNHVAARTEGDYILLLNDDVSPIKRDWLRWMTAFMEDPQVGIVGARLLYPDGRVQHGGVIMGLAGLCDHAHRFLSGTDAGYMSRAILAQELSVVTAACMLVRRSAFEQVGGLDEGYPSAFNDVDFALRVGEAGHSVIYAPQAELYHHELQTYGSHYAGERSSFQDQEVRRMRERWADVCAADPFHSPNLGLVPGGEWQLAFPPRVVRDVA</sequence>
<dbReference type="Proteomes" id="UP000185494">
    <property type="component" value="Chromosome 1"/>
</dbReference>
<dbReference type="Gene3D" id="3.90.550.10">
    <property type="entry name" value="Spore Coat Polysaccharide Biosynthesis Protein SpsA, Chain A"/>
    <property type="match status" value="1"/>
</dbReference>
<dbReference type="PANTHER" id="PTHR43179">
    <property type="entry name" value="RHAMNOSYLTRANSFERASE WBBL"/>
    <property type="match status" value="1"/>
</dbReference>
<dbReference type="Pfam" id="PF13641">
    <property type="entry name" value="Glyco_tranf_2_3"/>
    <property type="match status" value="1"/>
</dbReference>
<dbReference type="PANTHER" id="PTHR43179:SF7">
    <property type="entry name" value="RHAMNOSYLTRANSFERASE WBBL"/>
    <property type="match status" value="1"/>
</dbReference>
<organism evidence="1 2">
    <name type="scientific">Roseomonas gilardii</name>
    <dbReference type="NCBI Taxonomy" id="257708"/>
    <lineage>
        <taxon>Bacteria</taxon>
        <taxon>Pseudomonadati</taxon>
        <taxon>Pseudomonadota</taxon>
        <taxon>Alphaproteobacteria</taxon>
        <taxon>Acetobacterales</taxon>
        <taxon>Roseomonadaceae</taxon>
        <taxon>Roseomonas</taxon>
    </lineage>
</organism>
<name>A0A1L7AN25_9PROT</name>
<protein>
    <submittedName>
        <fullName evidence="1">Uncharacterized protein</fullName>
    </submittedName>
</protein>
<gene>
    <name evidence="1" type="ORF">RGI145_22765</name>
</gene>
<evidence type="ECO:0000313" key="2">
    <source>
        <dbReference type="Proteomes" id="UP000185494"/>
    </source>
</evidence>
<dbReference type="AlphaFoldDB" id="A0A1L7AN25"/>
<dbReference type="SUPFAM" id="SSF53448">
    <property type="entry name" value="Nucleotide-diphospho-sugar transferases"/>
    <property type="match status" value="1"/>
</dbReference>
<keyword evidence="1" id="KW-0614">Plasmid</keyword>
<geneLocation type="plasmid" evidence="1 2">
    <name>1</name>
</geneLocation>
<dbReference type="KEGG" id="rgi:RGI145_22765"/>
<dbReference type="InterPro" id="IPR029044">
    <property type="entry name" value="Nucleotide-diphossugar_trans"/>
</dbReference>
<evidence type="ECO:0000313" key="1">
    <source>
        <dbReference type="EMBL" id="APT60171.1"/>
    </source>
</evidence>
<accession>A0A1L7AN25</accession>
<dbReference type="EMBL" id="CP015585">
    <property type="protein sequence ID" value="APT60171.1"/>
    <property type="molecule type" value="Genomic_DNA"/>
</dbReference>
<dbReference type="RefSeq" id="WP_075800877.1">
    <property type="nucleotide sequence ID" value="NZ_CP015585.1"/>
</dbReference>
<reference evidence="1 2" key="1">
    <citation type="submission" date="2016-05" db="EMBL/GenBank/DDBJ databases">
        <title>Complete Genome and Methylome Analysis of Psychrotrophic Bacterial Isolates from Antarctic Lake Untersee.</title>
        <authorList>
            <person name="Fomenkov A."/>
            <person name="Akimov V.N."/>
            <person name="Vasilyeva L.V."/>
            <person name="Andersen D."/>
            <person name="Vincze T."/>
            <person name="Roberts R.J."/>
        </authorList>
    </citation>
    <scope>NUCLEOTIDE SEQUENCE [LARGE SCALE GENOMIC DNA]</scope>
    <source>
        <strain evidence="1 2">U14-5</strain>
        <plasmid evidence="2">Plasmid 1</plasmid>
    </source>
</reference>
<proteinExistence type="predicted"/>